<evidence type="ECO:0000256" key="5">
    <source>
        <dbReference type="SAM" id="MobiDB-lite"/>
    </source>
</evidence>
<dbReference type="PANTHER" id="PTHR43547">
    <property type="entry name" value="TWO-COMPONENT HISTIDINE KINASE"/>
    <property type="match status" value="1"/>
</dbReference>
<dbReference type="Pfam" id="PF00512">
    <property type="entry name" value="HisKA"/>
    <property type="match status" value="1"/>
</dbReference>
<dbReference type="InterPro" id="IPR001789">
    <property type="entry name" value="Sig_transdc_resp-reg_receiver"/>
</dbReference>
<dbReference type="GO" id="GO:0000155">
    <property type="term" value="F:phosphorelay sensor kinase activity"/>
    <property type="evidence" value="ECO:0007669"/>
    <property type="project" value="InterPro"/>
</dbReference>
<dbReference type="InterPro" id="IPR036890">
    <property type="entry name" value="HATPase_C_sf"/>
</dbReference>
<dbReference type="RefSeq" id="WP_106756229.1">
    <property type="nucleotide sequence ID" value="NZ_PXWF02000052.1"/>
</dbReference>
<dbReference type="SMART" id="SM00387">
    <property type="entry name" value="HATPase_c"/>
    <property type="match status" value="1"/>
</dbReference>
<name>A0A2U2I5G9_9BURK</name>
<evidence type="ECO:0000256" key="3">
    <source>
        <dbReference type="ARBA" id="ARBA00022553"/>
    </source>
</evidence>
<feature type="domain" description="Response regulatory" evidence="7">
    <location>
        <begin position="336"/>
        <end position="452"/>
    </location>
</feature>
<reference evidence="8 9" key="1">
    <citation type="submission" date="2018-04" db="EMBL/GenBank/DDBJ databases">
        <title>Massilia violaceinigra sp. nov., a novel purple-pigmented bacterium isolated from Tianshan glacier, Xinjiang, China.</title>
        <authorList>
            <person name="Wang H."/>
        </authorList>
    </citation>
    <scope>NUCLEOTIDE SEQUENCE [LARGE SCALE GENOMIC DNA]</scope>
    <source>
        <strain evidence="8 9">B448-2</strain>
    </source>
</reference>
<dbReference type="EC" id="2.7.13.3" evidence="2"/>
<dbReference type="Pfam" id="PF02518">
    <property type="entry name" value="HATPase_c"/>
    <property type="match status" value="1"/>
</dbReference>
<evidence type="ECO:0000313" key="9">
    <source>
        <dbReference type="Proteomes" id="UP000241421"/>
    </source>
</evidence>
<sequence length="461" mass="48699">MGEMAKPEGAAGPAPARPADGAAQAQMDEPQLRAALALLTQEVETLRLAGAERDTLAGLVNQLREANQNLLLDSVDARVLREDAGQIERRQSDFLATLAHELRNPLAPISLASSMLTKTPGTASQLLNLQTIIERQVKHLSRLLDELLDAARLSSGRIALTWLPLALGALLARAAEVVQGRVSERRQRLTLKIGTAPIVVDGDQARLVQAFANLLVNASKYTHDGGRIEIEARVLDGQAVVTVSDNGAGIAPDVMPHIFYLYTHGPSSLTRPESGLGVGLNVVRNIVEMHGGAVAAASGGQMSGSMFTVTLPLSRAGLPAEPPAAPGPAQPRRGRHILLVEDNVDASDTLSMLLRHEGHSVVTAYDGPTGLAMAYAHRFDVLICDIGLPGLDGYDLIRKLRGSAGAHIPFAIAVSGFSMAEGRPRAIAAGFGQYLVKPINVDALLTLIASDAVTQLVRKDG</sequence>
<dbReference type="SUPFAM" id="SSF55874">
    <property type="entry name" value="ATPase domain of HSP90 chaperone/DNA topoisomerase II/histidine kinase"/>
    <property type="match status" value="1"/>
</dbReference>
<dbReference type="Pfam" id="PF00072">
    <property type="entry name" value="Response_reg"/>
    <property type="match status" value="1"/>
</dbReference>
<evidence type="ECO:0000256" key="2">
    <source>
        <dbReference type="ARBA" id="ARBA00012438"/>
    </source>
</evidence>
<dbReference type="OrthoDB" id="9768069at2"/>
<gene>
    <name evidence="8" type="ORF">C7C56_004140</name>
</gene>
<keyword evidence="9" id="KW-1185">Reference proteome</keyword>
<dbReference type="Gene3D" id="3.30.565.10">
    <property type="entry name" value="Histidine kinase-like ATPase, C-terminal domain"/>
    <property type="match status" value="1"/>
</dbReference>
<evidence type="ECO:0000256" key="1">
    <source>
        <dbReference type="ARBA" id="ARBA00000085"/>
    </source>
</evidence>
<dbReference type="SMART" id="SM00448">
    <property type="entry name" value="REC"/>
    <property type="match status" value="1"/>
</dbReference>
<dbReference type="InterPro" id="IPR036097">
    <property type="entry name" value="HisK_dim/P_sf"/>
</dbReference>
<dbReference type="AlphaFoldDB" id="A0A2U2I5G9"/>
<dbReference type="InterPro" id="IPR003594">
    <property type="entry name" value="HATPase_dom"/>
</dbReference>
<feature type="compositionally biased region" description="Low complexity" evidence="5">
    <location>
        <begin position="7"/>
        <end position="25"/>
    </location>
</feature>
<dbReference type="CDD" id="cd00082">
    <property type="entry name" value="HisKA"/>
    <property type="match status" value="1"/>
</dbReference>
<organism evidence="8 9">
    <name type="scientific">Massilia glaciei</name>
    <dbReference type="NCBI Taxonomy" id="1524097"/>
    <lineage>
        <taxon>Bacteria</taxon>
        <taxon>Pseudomonadati</taxon>
        <taxon>Pseudomonadota</taxon>
        <taxon>Betaproteobacteria</taxon>
        <taxon>Burkholderiales</taxon>
        <taxon>Oxalobacteraceae</taxon>
        <taxon>Telluria group</taxon>
        <taxon>Massilia</taxon>
    </lineage>
</organism>
<comment type="caution">
    <text evidence="8">The sequence shown here is derived from an EMBL/GenBank/DDBJ whole genome shotgun (WGS) entry which is preliminary data.</text>
</comment>
<dbReference type="InterPro" id="IPR011006">
    <property type="entry name" value="CheY-like_superfamily"/>
</dbReference>
<proteinExistence type="predicted"/>
<keyword evidence="3 4" id="KW-0597">Phosphoprotein</keyword>
<dbReference type="Proteomes" id="UP000241421">
    <property type="component" value="Unassembled WGS sequence"/>
</dbReference>
<keyword evidence="8" id="KW-0808">Transferase</keyword>
<evidence type="ECO:0000256" key="4">
    <source>
        <dbReference type="PROSITE-ProRule" id="PRU00169"/>
    </source>
</evidence>
<dbReference type="InterPro" id="IPR005467">
    <property type="entry name" value="His_kinase_dom"/>
</dbReference>
<dbReference type="InterPro" id="IPR003661">
    <property type="entry name" value="HisK_dim/P_dom"/>
</dbReference>
<feature type="modified residue" description="4-aspartylphosphate" evidence="4">
    <location>
        <position position="385"/>
    </location>
</feature>
<dbReference type="SMART" id="SM00388">
    <property type="entry name" value="HisKA"/>
    <property type="match status" value="1"/>
</dbReference>
<protein>
    <recommendedName>
        <fullName evidence="2">histidine kinase</fullName>
        <ecNumber evidence="2">2.7.13.3</ecNumber>
    </recommendedName>
</protein>
<evidence type="ECO:0000313" key="8">
    <source>
        <dbReference type="EMBL" id="PWF54997.1"/>
    </source>
</evidence>
<dbReference type="EMBL" id="PXWF02000052">
    <property type="protein sequence ID" value="PWF54997.1"/>
    <property type="molecule type" value="Genomic_DNA"/>
</dbReference>
<dbReference type="CDD" id="cd00075">
    <property type="entry name" value="HATPase"/>
    <property type="match status" value="1"/>
</dbReference>
<dbReference type="PRINTS" id="PR00344">
    <property type="entry name" value="BCTRLSENSOR"/>
</dbReference>
<evidence type="ECO:0000259" key="7">
    <source>
        <dbReference type="PROSITE" id="PS50110"/>
    </source>
</evidence>
<evidence type="ECO:0000259" key="6">
    <source>
        <dbReference type="PROSITE" id="PS50109"/>
    </source>
</evidence>
<dbReference type="SUPFAM" id="SSF52172">
    <property type="entry name" value="CheY-like"/>
    <property type="match status" value="1"/>
</dbReference>
<feature type="domain" description="Histidine kinase" evidence="6">
    <location>
        <begin position="97"/>
        <end position="315"/>
    </location>
</feature>
<dbReference type="InterPro" id="IPR004358">
    <property type="entry name" value="Sig_transdc_His_kin-like_C"/>
</dbReference>
<keyword evidence="8" id="KW-0418">Kinase</keyword>
<dbReference type="Gene3D" id="1.10.287.130">
    <property type="match status" value="1"/>
</dbReference>
<dbReference type="PANTHER" id="PTHR43547:SF2">
    <property type="entry name" value="HYBRID SIGNAL TRANSDUCTION HISTIDINE KINASE C"/>
    <property type="match status" value="1"/>
</dbReference>
<dbReference type="PROSITE" id="PS50110">
    <property type="entry name" value="RESPONSE_REGULATORY"/>
    <property type="match status" value="1"/>
</dbReference>
<comment type="catalytic activity">
    <reaction evidence="1">
        <text>ATP + protein L-histidine = ADP + protein N-phospho-L-histidine.</text>
        <dbReference type="EC" id="2.7.13.3"/>
    </reaction>
</comment>
<dbReference type="CDD" id="cd17580">
    <property type="entry name" value="REC_2_DhkD-like"/>
    <property type="match status" value="1"/>
</dbReference>
<dbReference type="PROSITE" id="PS50109">
    <property type="entry name" value="HIS_KIN"/>
    <property type="match status" value="1"/>
</dbReference>
<dbReference type="SUPFAM" id="SSF47384">
    <property type="entry name" value="Homodimeric domain of signal transducing histidine kinase"/>
    <property type="match status" value="1"/>
</dbReference>
<accession>A0A2U2I5G9</accession>
<dbReference type="Gene3D" id="3.40.50.2300">
    <property type="match status" value="1"/>
</dbReference>
<feature type="region of interest" description="Disordered" evidence="5">
    <location>
        <begin position="1"/>
        <end position="26"/>
    </location>
</feature>